<evidence type="ECO:0000256" key="1">
    <source>
        <dbReference type="SAM" id="MobiDB-lite"/>
    </source>
</evidence>
<reference evidence="2 3" key="1">
    <citation type="submission" date="2014-09" db="EMBL/GenBank/DDBJ databases">
        <title>Sporocytophaga myxococcoides PG-01 genome sequencing.</title>
        <authorList>
            <person name="Liu L."/>
            <person name="Gao P.J."/>
            <person name="Chen G.J."/>
            <person name="Wang L.S."/>
        </authorList>
    </citation>
    <scope>NUCLEOTIDE SEQUENCE [LARGE SCALE GENOMIC DNA]</scope>
    <source>
        <strain evidence="2 3">PG-01</strain>
    </source>
</reference>
<comment type="caution">
    <text evidence="2">The sequence shown here is derived from an EMBL/GenBank/DDBJ whole genome shotgun (WGS) entry which is preliminary data.</text>
</comment>
<name>A0A098LJ04_9BACT</name>
<dbReference type="EMBL" id="BBLT01000007">
    <property type="protein sequence ID" value="GAL86362.1"/>
    <property type="molecule type" value="Genomic_DNA"/>
</dbReference>
<feature type="compositionally biased region" description="Basic and acidic residues" evidence="1">
    <location>
        <begin position="109"/>
        <end position="120"/>
    </location>
</feature>
<accession>A0A098LJ04</accession>
<proteinExistence type="predicted"/>
<feature type="region of interest" description="Disordered" evidence="1">
    <location>
        <begin position="235"/>
        <end position="259"/>
    </location>
</feature>
<feature type="region of interest" description="Disordered" evidence="1">
    <location>
        <begin position="99"/>
        <end position="140"/>
    </location>
</feature>
<dbReference type="Proteomes" id="UP000030185">
    <property type="component" value="Unassembled WGS sequence"/>
</dbReference>
<dbReference type="AlphaFoldDB" id="A0A098LJ04"/>
<sequence>MKQLNLFGEPQKADPEEEKKLIRKELEKKEEILAKAEVSAEIVSGLLFSENTSPNQTESFYTPESEPSVDAYFDSIFENPNFFKEQHEEIIEISEIKTISEEMSETDIEEKSAETEKEEYPETLSTSKSEIDSETELTTEEITISPEDEAIIESERTGDLGFTEATNEITKIQEKESPVVPPQEPEEEVLLAEVQTPENKEIQPEQPNIEQTINQPITEAKEIVMITETMREVENSANSNLTLNTQEAPFQPTAEKKAVQKPKKVQKIVIFYDDGTFSAHSPE</sequence>
<keyword evidence="3" id="KW-1185">Reference proteome</keyword>
<gene>
    <name evidence="2" type="ORF">MYP_3591</name>
</gene>
<feature type="compositionally biased region" description="Polar residues" evidence="1">
    <location>
        <begin position="235"/>
        <end position="248"/>
    </location>
</feature>
<evidence type="ECO:0000313" key="3">
    <source>
        <dbReference type="Proteomes" id="UP000030185"/>
    </source>
</evidence>
<evidence type="ECO:0000313" key="2">
    <source>
        <dbReference type="EMBL" id="GAL86362.1"/>
    </source>
</evidence>
<organism evidence="2 3">
    <name type="scientific">Sporocytophaga myxococcoides</name>
    <dbReference type="NCBI Taxonomy" id="153721"/>
    <lineage>
        <taxon>Bacteria</taxon>
        <taxon>Pseudomonadati</taxon>
        <taxon>Bacteroidota</taxon>
        <taxon>Cytophagia</taxon>
        <taxon>Cytophagales</taxon>
        <taxon>Cytophagaceae</taxon>
        <taxon>Sporocytophaga</taxon>
    </lineage>
</organism>
<protein>
    <submittedName>
        <fullName evidence="2">Uncharacterized protein</fullName>
    </submittedName>
</protein>